<accession>A0A484FN17</accession>
<dbReference type="Proteomes" id="UP000014480">
    <property type="component" value="Unassembled WGS sequence"/>
</dbReference>
<dbReference type="EMBL" id="AMCV02000023">
    <property type="protein sequence ID" value="TDZ18367.1"/>
    <property type="molecule type" value="Genomic_DNA"/>
</dbReference>
<keyword evidence="2" id="KW-1185">Reference proteome</keyword>
<proteinExistence type="predicted"/>
<evidence type="ECO:0000313" key="2">
    <source>
        <dbReference type="Proteomes" id="UP000014480"/>
    </source>
</evidence>
<evidence type="ECO:0000313" key="1">
    <source>
        <dbReference type="EMBL" id="TDZ18367.1"/>
    </source>
</evidence>
<organism evidence="1 2">
    <name type="scientific">Colletotrichum orbiculare (strain 104-T / ATCC 96160 / CBS 514.97 / LARS 414 / MAFF 240422)</name>
    <name type="common">Cucumber anthracnose fungus</name>
    <name type="synonym">Colletotrichum lagenarium</name>
    <dbReference type="NCBI Taxonomy" id="1213857"/>
    <lineage>
        <taxon>Eukaryota</taxon>
        <taxon>Fungi</taxon>
        <taxon>Dikarya</taxon>
        <taxon>Ascomycota</taxon>
        <taxon>Pezizomycotina</taxon>
        <taxon>Sordariomycetes</taxon>
        <taxon>Hypocreomycetidae</taxon>
        <taxon>Glomerellales</taxon>
        <taxon>Glomerellaceae</taxon>
        <taxon>Colletotrichum</taxon>
        <taxon>Colletotrichum orbiculare species complex</taxon>
    </lineage>
</organism>
<reference evidence="2" key="2">
    <citation type="journal article" date="2019" name="Mol. Plant Microbe Interact.">
        <title>Genome sequence resources for four phytopathogenic fungi from the Colletotrichum orbiculare species complex.</title>
        <authorList>
            <person name="Gan P."/>
            <person name="Tsushima A."/>
            <person name="Narusaka M."/>
            <person name="Narusaka Y."/>
            <person name="Takano Y."/>
            <person name="Kubo Y."/>
            <person name="Shirasu K."/>
        </authorList>
    </citation>
    <scope>GENOME REANNOTATION</scope>
    <source>
        <strain evidence="2">104-T / ATCC 96160 / CBS 514.97 / LARS 414 / MAFF 240422</strain>
    </source>
</reference>
<sequence length="121" mass="13322">MSTNHSIVAGRRKFELDFVSARCFCSPFSPPFFPPRGYVRWSILHLWQSNISSGLVVVWVPAGDHGHDHTDDTVLSRKLPDRAKKPGTKKLARCSAGGIIISSCRGGGDCQSDYAVRCAFK</sequence>
<reference evidence="2" key="1">
    <citation type="journal article" date="2013" name="New Phytol.">
        <title>Comparative genomic and transcriptomic analyses reveal the hemibiotrophic stage shift of Colletotrichum fungi.</title>
        <authorList>
            <person name="Gan P."/>
            <person name="Ikeda K."/>
            <person name="Irieda H."/>
            <person name="Narusaka M."/>
            <person name="O'Connell R.J."/>
            <person name="Narusaka Y."/>
            <person name="Takano Y."/>
            <person name="Kubo Y."/>
            <person name="Shirasu K."/>
        </authorList>
    </citation>
    <scope>NUCLEOTIDE SEQUENCE [LARGE SCALE GENOMIC DNA]</scope>
    <source>
        <strain evidence="2">104-T / ATCC 96160 / CBS 514.97 / LARS 414 / MAFF 240422</strain>
    </source>
</reference>
<name>A0A484FN17_COLOR</name>
<dbReference type="AlphaFoldDB" id="A0A484FN17"/>
<gene>
    <name evidence="1" type="ORF">Cob_v008738</name>
</gene>
<protein>
    <submittedName>
        <fullName evidence="1">Uncharacterized protein</fullName>
    </submittedName>
</protein>
<comment type="caution">
    <text evidence="1">The sequence shown here is derived from an EMBL/GenBank/DDBJ whole genome shotgun (WGS) entry which is preliminary data.</text>
</comment>